<evidence type="ECO:0000313" key="1">
    <source>
        <dbReference type="EMBL" id="MBF6358151.1"/>
    </source>
</evidence>
<evidence type="ECO:0000313" key="2">
    <source>
        <dbReference type="Proteomes" id="UP000707731"/>
    </source>
</evidence>
<proteinExistence type="predicted"/>
<protein>
    <submittedName>
        <fullName evidence="1">Uncharacterized protein</fullName>
    </submittedName>
</protein>
<dbReference type="RefSeq" id="WP_195004990.1">
    <property type="nucleotide sequence ID" value="NZ_JADLQN010000010.1"/>
</dbReference>
<reference evidence="1 2" key="1">
    <citation type="submission" date="2020-10" db="EMBL/GenBank/DDBJ databases">
        <title>Identification of Nocardia species via Next-generation sequencing and recognition of intraspecies genetic diversity.</title>
        <authorList>
            <person name="Li P."/>
            <person name="Li P."/>
            <person name="Lu B."/>
        </authorList>
    </citation>
    <scope>NUCLEOTIDE SEQUENCE [LARGE SCALE GENOMIC DNA]</scope>
    <source>
        <strain evidence="1 2">BJ06-0143</strain>
    </source>
</reference>
<dbReference type="EMBL" id="JADLQN010000010">
    <property type="protein sequence ID" value="MBF6358151.1"/>
    <property type="molecule type" value="Genomic_DNA"/>
</dbReference>
<accession>A0ABS0DI58</accession>
<keyword evidence="2" id="KW-1185">Reference proteome</keyword>
<name>A0ABS0DI58_9NOCA</name>
<organism evidence="1 2">
    <name type="scientific">Nocardia higoensis</name>
    <dbReference type="NCBI Taxonomy" id="228599"/>
    <lineage>
        <taxon>Bacteria</taxon>
        <taxon>Bacillati</taxon>
        <taxon>Actinomycetota</taxon>
        <taxon>Actinomycetes</taxon>
        <taxon>Mycobacteriales</taxon>
        <taxon>Nocardiaceae</taxon>
        <taxon>Nocardia</taxon>
    </lineage>
</organism>
<sequence length="100" mass="11358">MTEHDMLTLARKPWLTAECLSLWDITGNYPYGGTFTHCLAIVLPREHTDGHLLFDLVPSSGFGLGSYIAPDWITHARRLVLVEAQDPREAYFADEQDLLR</sequence>
<dbReference type="Proteomes" id="UP000707731">
    <property type="component" value="Unassembled WGS sequence"/>
</dbReference>
<gene>
    <name evidence="1" type="ORF">IU449_27010</name>
</gene>
<comment type="caution">
    <text evidence="1">The sequence shown here is derived from an EMBL/GenBank/DDBJ whole genome shotgun (WGS) entry which is preliminary data.</text>
</comment>